<proteinExistence type="predicted"/>
<keyword evidence="1" id="KW-1185">Reference proteome</keyword>
<protein>
    <submittedName>
        <fullName evidence="2">PH domain-containing protein</fullName>
    </submittedName>
</protein>
<evidence type="ECO:0000313" key="2">
    <source>
        <dbReference type="WBParaSite" id="nRc.2.0.1.t09066-RA"/>
    </source>
</evidence>
<accession>A0A915I5M3</accession>
<name>A0A915I5M3_ROMCU</name>
<reference evidence="2" key="1">
    <citation type="submission" date="2022-11" db="UniProtKB">
        <authorList>
            <consortium name="WormBaseParasite"/>
        </authorList>
    </citation>
    <scope>IDENTIFICATION</scope>
</reference>
<dbReference type="AlphaFoldDB" id="A0A915I5M3"/>
<dbReference type="Proteomes" id="UP000887565">
    <property type="component" value="Unplaced"/>
</dbReference>
<evidence type="ECO:0000313" key="1">
    <source>
        <dbReference type="Proteomes" id="UP000887565"/>
    </source>
</evidence>
<dbReference type="WBParaSite" id="nRc.2.0.1.t09066-RA">
    <property type="protein sequence ID" value="nRc.2.0.1.t09066-RA"/>
    <property type="gene ID" value="nRc.2.0.1.g09066"/>
</dbReference>
<organism evidence="1 2">
    <name type="scientific">Romanomermis culicivorax</name>
    <name type="common">Nematode worm</name>
    <dbReference type="NCBI Taxonomy" id="13658"/>
    <lineage>
        <taxon>Eukaryota</taxon>
        <taxon>Metazoa</taxon>
        <taxon>Ecdysozoa</taxon>
        <taxon>Nematoda</taxon>
        <taxon>Enoplea</taxon>
        <taxon>Dorylaimia</taxon>
        <taxon>Mermithida</taxon>
        <taxon>Mermithoidea</taxon>
        <taxon>Mermithidae</taxon>
        <taxon>Romanomermis</taxon>
    </lineage>
</organism>
<sequence>MQRQKPTIFLQIEQTNPRSKYDIGDFEELESWLFTISVLHSPPAAIISRPILNSKIFYSQEQSAMTEFVRIKGKTWDSANCDV</sequence>